<reference evidence="2" key="1">
    <citation type="submission" date="2016-11" db="EMBL/GenBank/DDBJ databases">
        <authorList>
            <person name="Varghese N."/>
            <person name="Submissions S."/>
        </authorList>
    </citation>
    <scope>NUCLEOTIDE SEQUENCE [LARGE SCALE GENOMIC DNA]</scope>
    <source>
        <strain evidence="2">DSM 17456</strain>
    </source>
</reference>
<organism evidence="1 2">
    <name type="scientific">Halodesulfovibrio marinisediminis DSM 17456</name>
    <dbReference type="NCBI Taxonomy" id="1121457"/>
    <lineage>
        <taxon>Bacteria</taxon>
        <taxon>Pseudomonadati</taxon>
        <taxon>Thermodesulfobacteriota</taxon>
        <taxon>Desulfovibrionia</taxon>
        <taxon>Desulfovibrionales</taxon>
        <taxon>Desulfovibrionaceae</taxon>
        <taxon>Halodesulfovibrio</taxon>
    </lineage>
</organism>
<evidence type="ECO:0000313" key="1">
    <source>
        <dbReference type="EMBL" id="SIO31214.1"/>
    </source>
</evidence>
<sequence length="70" mass="8261">MLVNCFKDADNSFKVYFCNAHKKHKSIPENAQLVSSQPIERWQRAPLYKHHDIFETIQRHGVCIVDHNVK</sequence>
<protein>
    <submittedName>
        <fullName evidence="1">Uncharacterized protein</fullName>
    </submittedName>
</protein>
<dbReference type="Proteomes" id="UP000184694">
    <property type="component" value="Unassembled WGS sequence"/>
</dbReference>
<dbReference type="EMBL" id="FSRG01000006">
    <property type="protein sequence ID" value="SIO31214.1"/>
    <property type="molecule type" value="Genomic_DNA"/>
</dbReference>
<dbReference type="AlphaFoldDB" id="A0A1N6IGQ6"/>
<keyword evidence="2" id="KW-1185">Reference proteome</keyword>
<name>A0A1N6IGQ6_9BACT</name>
<evidence type="ECO:0000313" key="2">
    <source>
        <dbReference type="Proteomes" id="UP000184694"/>
    </source>
</evidence>
<gene>
    <name evidence="1" type="ORF">SAMN02745161_2739</name>
</gene>
<accession>A0A1N6IGQ6</accession>
<proteinExistence type="predicted"/>